<keyword evidence="16" id="KW-0408">Iron</keyword>
<evidence type="ECO:0000256" key="8">
    <source>
        <dbReference type="ARBA" id="ARBA00022448"/>
    </source>
</evidence>
<evidence type="ECO:0000313" key="30">
    <source>
        <dbReference type="EMBL" id="UYQ73509.1"/>
    </source>
</evidence>
<dbReference type="SUPFAM" id="SSF54292">
    <property type="entry name" value="2Fe-2S ferredoxin-like"/>
    <property type="match status" value="1"/>
</dbReference>
<dbReference type="PANTHER" id="PTHR43644">
    <property type="entry name" value="NA(+)-TRANSLOCATING NADH-QUINONE REDUCTASE SUBUNIT"/>
    <property type="match status" value="1"/>
</dbReference>
<dbReference type="PROSITE" id="PS51085">
    <property type="entry name" value="2FE2S_FER_2"/>
    <property type="match status" value="1"/>
</dbReference>
<feature type="domain" description="FAD-binding FR-type" evidence="28">
    <location>
        <begin position="128"/>
        <end position="268"/>
    </location>
</feature>
<keyword evidence="22" id="KW-0472">Membrane</keyword>
<evidence type="ECO:0000256" key="3">
    <source>
        <dbReference type="ARBA" id="ARBA00004533"/>
    </source>
</evidence>
<dbReference type="InterPro" id="IPR010205">
    <property type="entry name" value="NqrF"/>
</dbReference>
<evidence type="ECO:0000256" key="20">
    <source>
        <dbReference type="ARBA" id="ARBA00023065"/>
    </source>
</evidence>
<dbReference type="PRINTS" id="PR00371">
    <property type="entry name" value="FPNCR"/>
</dbReference>
<evidence type="ECO:0000256" key="25">
    <source>
        <dbReference type="ARBA" id="ARBA00030787"/>
    </source>
</evidence>
<keyword evidence="19" id="KW-0915">Sodium</keyword>
<dbReference type="InterPro" id="IPR036010">
    <property type="entry name" value="2Fe-2S_ferredoxin-like_sf"/>
</dbReference>
<comment type="similarity">
    <text evidence="4">Belongs to the NqrF family.</text>
</comment>
<keyword evidence="20" id="KW-0406">Ion transport</keyword>
<evidence type="ECO:0000259" key="27">
    <source>
        <dbReference type="PROSITE" id="PS51085"/>
    </source>
</evidence>
<comment type="subunit">
    <text evidence="5">Composed of six subunits; NqrA, NqrB, NqrC, NqrD, NqrE and NqrF.</text>
</comment>
<keyword evidence="31" id="KW-1185">Reference proteome</keyword>
<dbReference type="SUPFAM" id="SSF63380">
    <property type="entry name" value="Riboflavin synthase domain-like"/>
    <property type="match status" value="1"/>
</dbReference>
<evidence type="ECO:0000256" key="23">
    <source>
        <dbReference type="ARBA" id="ARBA00023201"/>
    </source>
</evidence>
<dbReference type="InterPro" id="IPR039261">
    <property type="entry name" value="FNR_nucleotide-bd"/>
</dbReference>
<evidence type="ECO:0000256" key="26">
    <source>
        <dbReference type="ARBA" id="ARBA00048891"/>
    </source>
</evidence>
<keyword evidence="14" id="KW-0274">FAD</keyword>
<evidence type="ECO:0000256" key="6">
    <source>
        <dbReference type="ARBA" id="ARBA00013099"/>
    </source>
</evidence>
<evidence type="ECO:0000256" key="9">
    <source>
        <dbReference type="ARBA" id="ARBA00022475"/>
    </source>
</evidence>
<evidence type="ECO:0000256" key="10">
    <source>
        <dbReference type="ARBA" id="ARBA00022519"/>
    </source>
</evidence>
<evidence type="ECO:0000256" key="22">
    <source>
        <dbReference type="ARBA" id="ARBA00023136"/>
    </source>
</evidence>
<feature type="domain" description="2Fe-2S ferredoxin-type" evidence="27">
    <location>
        <begin position="33"/>
        <end position="125"/>
    </location>
</feature>
<dbReference type="PROSITE" id="PS51384">
    <property type="entry name" value="FAD_FR"/>
    <property type="match status" value="1"/>
</dbReference>
<comment type="subcellular location">
    <subcellularLocation>
        <location evidence="3">Cell inner membrane</location>
    </subcellularLocation>
</comment>
<evidence type="ECO:0000256" key="12">
    <source>
        <dbReference type="ARBA" id="ARBA00022714"/>
    </source>
</evidence>
<evidence type="ECO:0000256" key="13">
    <source>
        <dbReference type="ARBA" id="ARBA00022723"/>
    </source>
</evidence>
<keyword evidence="23" id="KW-0739">Sodium transport</keyword>
<name>A0ABY6IVQ9_9HYPH</name>
<proteinExistence type="inferred from homology"/>
<dbReference type="InterPro" id="IPR001709">
    <property type="entry name" value="Flavoprot_Pyr_Nucl_cyt_Rdtase"/>
</dbReference>
<sequence length="405" mass="43757">MTQILLATGLIVSLILALSIVVMTARSILSPARPVAITVNRNREIVGTTGTKLLTALNDAGIAVPSACAGGGTCGQCRVGLREGGGEPLPTETALLGRSGIREGQRLSCQVVVRGPLDVEVAEDILSAERWTSQVLSTRHLAPLIRELVLSIPGDTAFDFAAGAYVQVDAPAYDLGLSALKAEARFEPTWSELGVRDLRVHNAEPTHRAYSVASRPEDKSKIVLNIRLALPPAGARDILPGIVSSYLFSLEPGDSVEVSGPFGDFRVQDTDKEMIFIGGGVGMAPLRAMIHEQLAKGTRRKISFWYGARSGADIFYRDEFDALAREHENFSWTLALSEPQPEDGWEGPVGFIHEVVHDRYLKDHPAPHDCEFYLCGPPLMISAVFAMLDENGVEPASIFNDDFGI</sequence>
<evidence type="ECO:0000256" key="7">
    <source>
        <dbReference type="ARBA" id="ARBA00019729"/>
    </source>
</evidence>
<gene>
    <name evidence="30" type="primary">nqrF</name>
    <name evidence="30" type="ORF">OF122_07070</name>
    <name evidence="29" type="ORF">OF122_12350</name>
</gene>
<dbReference type="CDD" id="cd06188">
    <property type="entry name" value="NADH_quinone_reductase"/>
    <property type="match status" value="1"/>
</dbReference>
<keyword evidence="9" id="KW-1003">Cell membrane</keyword>
<evidence type="ECO:0000256" key="18">
    <source>
        <dbReference type="ARBA" id="ARBA00023027"/>
    </source>
</evidence>
<dbReference type="EMBL" id="CP107716">
    <property type="protein sequence ID" value="UYQ73509.1"/>
    <property type="molecule type" value="Genomic_DNA"/>
</dbReference>
<evidence type="ECO:0000256" key="19">
    <source>
        <dbReference type="ARBA" id="ARBA00023053"/>
    </source>
</evidence>
<dbReference type="EC" id="7.2.1.1" evidence="6"/>
<evidence type="ECO:0000256" key="24">
    <source>
        <dbReference type="ARBA" id="ARBA00030032"/>
    </source>
</evidence>
<comment type="catalytic activity">
    <reaction evidence="26">
        <text>a ubiquinone + n Na(+)(in) + NADH + H(+) = a ubiquinol + n Na(+)(out) + NAD(+)</text>
        <dbReference type="Rhea" id="RHEA:47748"/>
        <dbReference type="Rhea" id="RHEA-COMP:9565"/>
        <dbReference type="Rhea" id="RHEA-COMP:9566"/>
        <dbReference type="ChEBI" id="CHEBI:15378"/>
        <dbReference type="ChEBI" id="CHEBI:16389"/>
        <dbReference type="ChEBI" id="CHEBI:17976"/>
        <dbReference type="ChEBI" id="CHEBI:29101"/>
        <dbReference type="ChEBI" id="CHEBI:57540"/>
        <dbReference type="ChEBI" id="CHEBI:57945"/>
        <dbReference type="EC" id="7.2.1.1"/>
    </reaction>
</comment>
<evidence type="ECO:0000256" key="21">
    <source>
        <dbReference type="ARBA" id="ARBA00023075"/>
    </source>
</evidence>
<evidence type="ECO:0000256" key="15">
    <source>
        <dbReference type="ARBA" id="ARBA00022967"/>
    </source>
</evidence>
<keyword evidence="11" id="KW-0285">Flavoprotein</keyword>
<dbReference type="Pfam" id="PF00111">
    <property type="entry name" value="Fer2"/>
    <property type="match status" value="1"/>
</dbReference>
<dbReference type="NCBIfam" id="TIGR01941">
    <property type="entry name" value="nqrF"/>
    <property type="match status" value="1"/>
</dbReference>
<keyword evidence="13" id="KW-0479">Metal-binding</keyword>
<dbReference type="Pfam" id="PF00970">
    <property type="entry name" value="FAD_binding_6"/>
    <property type="match status" value="1"/>
</dbReference>
<evidence type="ECO:0000313" key="29">
    <source>
        <dbReference type="EMBL" id="UYQ70854.1"/>
    </source>
</evidence>
<dbReference type="Pfam" id="PF00175">
    <property type="entry name" value="NAD_binding_1"/>
    <property type="match status" value="1"/>
</dbReference>
<accession>A0ABY6IVQ9</accession>
<keyword evidence="15" id="KW-1278">Translocase</keyword>
<evidence type="ECO:0000256" key="1">
    <source>
        <dbReference type="ARBA" id="ARBA00001974"/>
    </source>
</evidence>
<dbReference type="PANTHER" id="PTHR43644:SF1">
    <property type="entry name" value="NAD(P)H-FLAVIN REDUCTASE"/>
    <property type="match status" value="1"/>
</dbReference>
<dbReference type="EMBL" id="CP107716">
    <property type="protein sequence ID" value="UYQ70854.1"/>
    <property type="molecule type" value="Genomic_DNA"/>
</dbReference>
<dbReference type="Proteomes" id="UP001163882">
    <property type="component" value="Chromosome"/>
</dbReference>
<evidence type="ECO:0000256" key="14">
    <source>
        <dbReference type="ARBA" id="ARBA00022827"/>
    </source>
</evidence>
<keyword evidence="12" id="KW-0001">2Fe-2S</keyword>
<keyword evidence="17" id="KW-0411">Iron-sulfur</keyword>
<dbReference type="SUPFAM" id="SSF52343">
    <property type="entry name" value="Ferredoxin reductase-like, C-terminal NADP-linked domain"/>
    <property type="match status" value="1"/>
</dbReference>
<keyword evidence="8" id="KW-0813">Transport</keyword>
<evidence type="ECO:0000256" key="11">
    <source>
        <dbReference type="ARBA" id="ARBA00022630"/>
    </source>
</evidence>
<evidence type="ECO:0000259" key="28">
    <source>
        <dbReference type="PROSITE" id="PS51384"/>
    </source>
</evidence>
<dbReference type="InterPro" id="IPR008333">
    <property type="entry name" value="Cbr1-like_FAD-bd_dom"/>
</dbReference>
<dbReference type="CDD" id="cd00207">
    <property type="entry name" value="fer2"/>
    <property type="match status" value="1"/>
</dbReference>
<dbReference type="RefSeq" id="WP_264224541.1">
    <property type="nucleotide sequence ID" value="NZ_CP107716.1"/>
</dbReference>
<dbReference type="InterPro" id="IPR001041">
    <property type="entry name" value="2Fe-2S_ferredoxin-type"/>
</dbReference>
<keyword evidence="18" id="KW-0520">NAD</keyword>
<dbReference type="Gene3D" id="3.10.20.30">
    <property type="match status" value="1"/>
</dbReference>
<evidence type="ECO:0000256" key="4">
    <source>
        <dbReference type="ARBA" id="ARBA00005570"/>
    </source>
</evidence>
<dbReference type="Gene3D" id="2.40.30.10">
    <property type="entry name" value="Translation factors"/>
    <property type="match status" value="1"/>
</dbReference>
<dbReference type="InterPro" id="IPR017927">
    <property type="entry name" value="FAD-bd_FR_type"/>
</dbReference>
<keyword evidence="21" id="KW-0830">Ubiquinone</keyword>
<dbReference type="InterPro" id="IPR017938">
    <property type="entry name" value="Riboflavin_synthase-like_b-brl"/>
</dbReference>
<dbReference type="InterPro" id="IPR012675">
    <property type="entry name" value="Beta-grasp_dom_sf"/>
</dbReference>
<evidence type="ECO:0000313" key="31">
    <source>
        <dbReference type="Proteomes" id="UP001163882"/>
    </source>
</evidence>
<evidence type="ECO:0000256" key="17">
    <source>
        <dbReference type="ARBA" id="ARBA00023014"/>
    </source>
</evidence>
<comment type="cofactor">
    <cofactor evidence="1">
        <name>FAD</name>
        <dbReference type="ChEBI" id="CHEBI:57692"/>
    </cofactor>
</comment>
<dbReference type="InterPro" id="IPR001433">
    <property type="entry name" value="OxRdtase_FAD/NAD-bd"/>
</dbReference>
<evidence type="ECO:0000256" key="5">
    <source>
        <dbReference type="ARBA" id="ARBA00011309"/>
    </source>
</evidence>
<comment type="function">
    <text evidence="2">NQR complex catalyzes the reduction of ubiquinone-1 to ubiquinol by two successive reactions, coupled with the transport of Na(+) ions from the cytoplasm to the periplasm. The first step is catalyzed by NqrF, which accepts electrons from NADH and reduces ubiquinone-1 to ubisemiquinone by a one-electron transfer pathway.</text>
</comment>
<organism evidence="30 31">
    <name type="scientific">Pelagibacterium flavum</name>
    <dbReference type="NCBI Taxonomy" id="2984530"/>
    <lineage>
        <taxon>Bacteria</taxon>
        <taxon>Pseudomonadati</taxon>
        <taxon>Pseudomonadota</taxon>
        <taxon>Alphaproteobacteria</taxon>
        <taxon>Hyphomicrobiales</taxon>
        <taxon>Devosiaceae</taxon>
        <taxon>Pelagibacterium</taxon>
    </lineage>
</organism>
<dbReference type="Gene3D" id="3.40.50.80">
    <property type="entry name" value="Nucleotide-binding domain of ferredoxin-NADP reductase (FNR) module"/>
    <property type="match status" value="1"/>
</dbReference>
<protein>
    <recommendedName>
        <fullName evidence="7">Na(+)-translocating NADH-quinone reductase subunit F</fullName>
        <ecNumber evidence="6">7.2.1.1</ecNumber>
    </recommendedName>
    <alternativeName>
        <fullName evidence="25">NQR complex subunit F</fullName>
    </alternativeName>
    <alternativeName>
        <fullName evidence="24">NQR-1 subunit F</fullName>
    </alternativeName>
</protein>
<evidence type="ECO:0000256" key="16">
    <source>
        <dbReference type="ARBA" id="ARBA00023004"/>
    </source>
</evidence>
<evidence type="ECO:0000256" key="2">
    <source>
        <dbReference type="ARBA" id="ARBA00002972"/>
    </source>
</evidence>
<reference evidence="30" key="1">
    <citation type="submission" date="2022-10" db="EMBL/GenBank/DDBJ databases">
        <title>YIM 151497 complete genome.</title>
        <authorList>
            <person name="Chen X."/>
        </authorList>
    </citation>
    <scope>NUCLEOTIDE SEQUENCE</scope>
    <source>
        <strain evidence="30">YIM 151497</strain>
    </source>
</reference>
<dbReference type="PRINTS" id="PR00406">
    <property type="entry name" value="CYTB5RDTASE"/>
</dbReference>
<keyword evidence="10" id="KW-0997">Cell inner membrane</keyword>